<name>A0A6A4GXP9_9AGAR</name>
<keyword evidence="2" id="KW-1185">Reference proteome</keyword>
<dbReference type="OrthoDB" id="2971810at2759"/>
<dbReference type="AlphaFoldDB" id="A0A6A4GXP9"/>
<evidence type="ECO:0000313" key="2">
    <source>
        <dbReference type="Proteomes" id="UP000799118"/>
    </source>
</evidence>
<evidence type="ECO:0000313" key="1">
    <source>
        <dbReference type="EMBL" id="KAE9390511.1"/>
    </source>
</evidence>
<proteinExistence type="predicted"/>
<dbReference type="EMBL" id="ML769655">
    <property type="protein sequence ID" value="KAE9390511.1"/>
    <property type="molecule type" value="Genomic_DNA"/>
</dbReference>
<reference evidence="1" key="1">
    <citation type="journal article" date="2019" name="Environ. Microbiol.">
        <title>Fungal ecological strategies reflected in gene transcription - a case study of two litter decomposers.</title>
        <authorList>
            <person name="Barbi F."/>
            <person name="Kohler A."/>
            <person name="Barry K."/>
            <person name="Baskaran P."/>
            <person name="Daum C."/>
            <person name="Fauchery L."/>
            <person name="Ihrmark K."/>
            <person name="Kuo A."/>
            <person name="LaButti K."/>
            <person name="Lipzen A."/>
            <person name="Morin E."/>
            <person name="Grigoriev I.V."/>
            <person name="Henrissat B."/>
            <person name="Lindahl B."/>
            <person name="Martin F."/>
        </authorList>
    </citation>
    <scope>NUCLEOTIDE SEQUENCE</scope>
    <source>
        <strain evidence="1">JB14</strain>
    </source>
</reference>
<dbReference type="Proteomes" id="UP000799118">
    <property type="component" value="Unassembled WGS sequence"/>
</dbReference>
<accession>A0A6A4GXP9</accession>
<dbReference type="PROSITE" id="PS51257">
    <property type="entry name" value="PROKAR_LIPOPROTEIN"/>
    <property type="match status" value="1"/>
</dbReference>
<gene>
    <name evidence="1" type="ORF">BT96DRAFT_833362</name>
</gene>
<sequence>MVSLARLVQVLSAASVALSNILLSQIIAFVLLCSCLKNNILLIWPSTQDPMNAPPILPNETNQFLQNVCNMDHSDIEAQWNAVKDDIWHPDEILQGIQNDNSVQQMFKLNGGQHYYEFNSSVDIFSNQ</sequence>
<protein>
    <submittedName>
        <fullName evidence="1">Uncharacterized protein</fullName>
    </submittedName>
</protein>
<organism evidence="1 2">
    <name type="scientific">Gymnopus androsaceus JB14</name>
    <dbReference type="NCBI Taxonomy" id="1447944"/>
    <lineage>
        <taxon>Eukaryota</taxon>
        <taxon>Fungi</taxon>
        <taxon>Dikarya</taxon>
        <taxon>Basidiomycota</taxon>
        <taxon>Agaricomycotina</taxon>
        <taxon>Agaricomycetes</taxon>
        <taxon>Agaricomycetidae</taxon>
        <taxon>Agaricales</taxon>
        <taxon>Marasmiineae</taxon>
        <taxon>Omphalotaceae</taxon>
        <taxon>Gymnopus</taxon>
    </lineage>
</organism>